<dbReference type="InterPro" id="IPR006016">
    <property type="entry name" value="UspA"/>
</dbReference>
<dbReference type="GO" id="GO:0005886">
    <property type="term" value="C:plasma membrane"/>
    <property type="evidence" value="ECO:0007669"/>
    <property type="project" value="TreeGrafter"/>
</dbReference>
<keyword evidence="5" id="KW-1185">Reference proteome</keyword>
<evidence type="ECO:0000256" key="1">
    <source>
        <dbReference type="ARBA" id="ARBA00008791"/>
    </source>
</evidence>
<feature type="domain" description="Hemerythrin-like" evidence="3">
    <location>
        <begin position="158"/>
        <end position="293"/>
    </location>
</feature>
<dbReference type="EMBL" id="SSOD01000025">
    <property type="protein sequence ID" value="THF55175.1"/>
    <property type="molecule type" value="Genomic_DNA"/>
</dbReference>
<proteinExistence type="inferred from homology"/>
<dbReference type="SUPFAM" id="SSF52402">
    <property type="entry name" value="Adenine nucleotide alpha hydrolases-like"/>
    <property type="match status" value="1"/>
</dbReference>
<dbReference type="OrthoDB" id="8560984at2"/>
<dbReference type="InterPro" id="IPR014729">
    <property type="entry name" value="Rossmann-like_a/b/a_fold"/>
</dbReference>
<dbReference type="Gene3D" id="3.40.50.620">
    <property type="entry name" value="HUPs"/>
    <property type="match status" value="1"/>
</dbReference>
<dbReference type="InterPro" id="IPR006015">
    <property type="entry name" value="Universal_stress_UspA"/>
</dbReference>
<reference evidence="4 5" key="1">
    <citation type="submission" date="2019-04" db="EMBL/GenBank/DDBJ databases">
        <title>Azoarcus rhizosphaerae sp. nov. isolated from rhizosphere of Ficus religiosa.</title>
        <authorList>
            <person name="Lin S.-Y."/>
            <person name="Hameed A."/>
            <person name="Hsu Y.-H."/>
            <person name="Young C.-C."/>
        </authorList>
    </citation>
    <scope>NUCLEOTIDE SEQUENCE [LARGE SCALE GENOMIC DNA]</scope>
    <source>
        <strain evidence="4 5">CC-YHH848</strain>
    </source>
</reference>
<gene>
    <name evidence="4" type="ORF">E6O51_20945</name>
</gene>
<evidence type="ECO:0000259" key="2">
    <source>
        <dbReference type="Pfam" id="PF00582"/>
    </source>
</evidence>
<dbReference type="PRINTS" id="PR01438">
    <property type="entry name" value="UNVRSLSTRESS"/>
</dbReference>
<dbReference type="RefSeq" id="WP_136386977.1">
    <property type="nucleotide sequence ID" value="NZ_SSOD01000025.1"/>
</dbReference>
<evidence type="ECO:0000313" key="4">
    <source>
        <dbReference type="EMBL" id="THF55175.1"/>
    </source>
</evidence>
<dbReference type="AlphaFoldDB" id="A0A4S4A8L8"/>
<evidence type="ECO:0000313" key="5">
    <source>
        <dbReference type="Proteomes" id="UP000307956"/>
    </source>
</evidence>
<accession>A0A4S4A8L8</accession>
<dbReference type="Pfam" id="PF00582">
    <property type="entry name" value="Usp"/>
    <property type="match status" value="1"/>
</dbReference>
<comment type="caution">
    <text evidence="4">The sequence shown here is derived from an EMBL/GenBank/DDBJ whole genome shotgun (WGS) entry which is preliminary data.</text>
</comment>
<dbReference type="CDD" id="cd12108">
    <property type="entry name" value="Hr-like"/>
    <property type="match status" value="1"/>
</dbReference>
<feature type="domain" description="UspA" evidence="2">
    <location>
        <begin position="1"/>
        <end position="143"/>
    </location>
</feature>
<dbReference type="PANTHER" id="PTHR39966">
    <property type="entry name" value="BLL2471 PROTEIN-RELATED"/>
    <property type="match status" value="1"/>
</dbReference>
<name>A0A4S4A8L8_9RHOO</name>
<dbReference type="Proteomes" id="UP000307956">
    <property type="component" value="Unassembled WGS sequence"/>
</dbReference>
<protein>
    <submittedName>
        <fullName evidence="4">Universal stress protein UspA</fullName>
    </submittedName>
</protein>
<dbReference type="InterPro" id="IPR012312">
    <property type="entry name" value="Hemerythrin-like"/>
</dbReference>
<dbReference type="Gene3D" id="1.20.120.520">
    <property type="entry name" value="nmb1532 protein domain like"/>
    <property type="match status" value="1"/>
</dbReference>
<organism evidence="4 5">
    <name type="scientific">Pseudothauera rhizosphaerae</name>
    <dbReference type="NCBI Taxonomy" id="2565932"/>
    <lineage>
        <taxon>Bacteria</taxon>
        <taxon>Pseudomonadati</taxon>
        <taxon>Pseudomonadota</taxon>
        <taxon>Betaproteobacteria</taxon>
        <taxon>Rhodocyclales</taxon>
        <taxon>Zoogloeaceae</taxon>
        <taxon>Pseudothauera</taxon>
    </lineage>
</organism>
<dbReference type="CDD" id="cd00293">
    <property type="entry name" value="USP-like"/>
    <property type="match status" value="1"/>
</dbReference>
<dbReference type="PANTHER" id="PTHR39966:SF1">
    <property type="entry name" value="HEMERYTHRIN-LIKE DOMAIN-CONTAINING PROTEIN"/>
    <property type="match status" value="1"/>
</dbReference>
<evidence type="ECO:0000259" key="3">
    <source>
        <dbReference type="Pfam" id="PF01814"/>
    </source>
</evidence>
<comment type="similarity">
    <text evidence="1">Belongs to the universal stress protein A family.</text>
</comment>
<sequence>MYRHLLVPLDGSELATTLVSGALELARALGARITFFSMREDYGASQEGALARTLSPDTFAAAAAGGANAIVAKALAAAEGGGVECAGLVRTGSRPHELIVQVADECGCDLIYMASHGRRGLKALMPGSQTQKVLAHTTLPVLVATVEANAASTASEAAIAVIQDEHRSIAAVINGLRRLAARARAGGEVDFGFLGAMLHYLRSFAEVQHHPKEEQYLFARLEERSDELADVLYGLRREHREGTALLAELEARAAECCAGAAEGAGDLAEAIDRFADAQWRHLSAEEKLVLPAARRHLTEEDWLLIGRAFRDEGDLARGSERDAAYAQMFARLMNQAADEALG</sequence>
<dbReference type="Pfam" id="PF01814">
    <property type="entry name" value="Hemerythrin"/>
    <property type="match status" value="1"/>
</dbReference>